<dbReference type="GO" id="GO:0016787">
    <property type="term" value="F:hydrolase activity"/>
    <property type="evidence" value="ECO:0007669"/>
    <property type="project" value="InterPro"/>
</dbReference>
<dbReference type="InterPro" id="IPR050341">
    <property type="entry name" value="PP1_catalytic_subunit"/>
</dbReference>
<dbReference type="SUPFAM" id="SSF56300">
    <property type="entry name" value="Metallo-dependent phosphatases"/>
    <property type="match status" value="1"/>
</dbReference>
<keyword evidence="3" id="KW-1185">Reference proteome</keyword>
<dbReference type="PANTHER" id="PTHR11668:SF496">
    <property type="entry name" value="SERINE_THREONINE-PROTEIN PHOSPHATASE"/>
    <property type="match status" value="1"/>
</dbReference>
<comment type="caution">
    <text evidence="2">The sequence shown here is derived from an EMBL/GenBank/DDBJ whole genome shotgun (WGS) entry which is preliminary data.</text>
</comment>
<dbReference type="Gene3D" id="3.60.21.10">
    <property type="match status" value="1"/>
</dbReference>
<dbReference type="Proteomes" id="UP000471640">
    <property type="component" value="Unassembled WGS sequence"/>
</dbReference>
<gene>
    <name evidence="2" type="ORF">G3480_25855</name>
</gene>
<dbReference type="Pfam" id="PF00149">
    <property type="entry name" value="Metallophos"/>
    <property type="match status" value="1"/>
</dbReference>
<feature type="domain" description="Calcineurin-like phosphoesterase" evidence="1">
    <location>
        <begin position="230"/>
        <end position="438"/>
    </location>
</feature>
<dbReference type="InterPro" id="IPR004843">
    <property type="entry name" value="Calcineurin-like_PHP"/>
</dbReference>
<reference evidence="3" key="1">
    <citation type="journal article" date="2020" name="Microbiol. Resour. Announc.">
        <title>Draft Genome Sequences of Thiorhodococcus mannitoliphagus and Thiorhodococcus minor, Purple Sulfur Photosynthetic Bacteria in the Gammaproteobacterial Family Chromatiaceae.</title>
        <authorList>
            <person name="Aviles F.A."/>
            <person name="Meyer T.E."/>
            <person name="Kyndt J.A."/>
        </authorList>
    </citation>
    <scope>NUCLEOTIDE SEQUENCE [LARGE SCALE GENOMIC DNA]</scope>
    <source>
        <strain evidence="3">DSM 18266</strain>
    </source>
</reference>
<evidence type="ECO:0000313" key="3">
    <source>
        <dbReference type="Proteomes" id="UP000471640"/>
    </source>
</evidence>
<reference evidence="2 3" key="2">
    <citation type="submission" date="2020-02" db="EMBL/GenBank/DDBJ databases">
        <title>Genome sequences of Thiorhodococcus mannitoliphagus and Thiorhodococcus minor, purple sulfur photosynthetic bacteria in the gammaproteobacterial family, Chromatiaceae.</title>
        <authorList>
            <person name="Aviles F.A."/>
            <person name="Meyer T.E."/>
            <person name="Kyndt J.A."/>
        </authorList>
    </citation>
    <scope>NUCLEOTIDE SEQUENCE [LARGE SCALE GENOMIC DNA]</scope>
    <source>
        <strain evidence="2 3">DSM 18266</strain>
    </source>
</reference>
<name>A0A6P1E3N3_9GAMM</name>
<organism evidence="2 3">
    <name type="scientific">Thiorhodococcus mannitoliphagus</name>
    <dbReference type="NCBI Taxonomy" id="329406"/>
    <lineage>
        <taxon>Bacteria</taxon>
        <taxon>Pseudomonadati</taxon>
        <taxon>Pseudomonadota</taxon>
        <taxon>Gammaproteobacteria</taxon>
        <taxon>Chromatiales</taxon>
        <taxon>Chromatiaceae</taxon>
        <taxon>Thiorhodococcus</taxon>
    </lineage>
</organism>
<sequence>MAQPQRISRKSFLKRFSDVVQGMDNCEDVDLRGALRLTDEKVRIPPPAVPLQLLLGGEDGYRLHLYPELRFDSSGELRHADDYLLFDPTTYFSDISGFLRLSQGDSLTLGRHDPMQRLLLRYPKVVDEKHLRLKLSNKGLAMKRKSERTNACAAPLTSEDLTERMVRWRRKKIEHLHDILGGPLEPIARSEALALIEHVIEIMVREPYRVENDHGRPSGLLALPERPHPIIIGDLHARIDNLLVILTQNGFLEALEDGSGILIILGDAIQPDAPGTEDEMDSSMLMMDLIFRLKLKFPERVFYLRGNHDSFSEEISKAGIPQGLLWEQALEDKRGRTYRDAMQQLYDHLPYVAASASYVACHAGPPTRKLSWDALTDITQSPELAHQLTHNRLRRPNFPSGYTAGDVGRMRKRLGVKGDTPVVVGHTPLSEDATYWTDAGGIHNHHVLYGADPDWVSVITRTDKKLMPLTYPTEPLLAVYNGYARTGQVTP</sequence>
<dbReference type="PANTHER" id="PTHR11668">
    <property type="entry name" value="SERINE/THREONINE PROTEIN PHOSPHATASE"/>
    <property type="match status" value="1"/>
</dbReference>
<accession>A0A6P1E3N3</accession>
<dbReference type="RefSeq" id="WP_164657078.1">
    <property type="nucleotide sequence ID" value="NZ_JAAIJR010000264.1"/>
</dbReference>
<dbReference type="EMBL" id="JAAIJR010000264">
    <property type="protein sequence ID" value="NEX23656.1"/>
    <property type="molecule type" value="Genomic_DNA"/>
</dbReference>
<proteinExistence type="predicted"/>
<evidence type="ECO:0000313" key="2">
    <source>
        <dbReference type="EMBL" id="NEX23656.1"/>
    </source>
</evidence>
<evidence type="ECO:0000259" key="1">
    <source>
        <dbReference type="Pfam" id="PF00149"/>
    </source>
</evidence>
<dbReference type="AlphaFoldDB" id="A0A6P1E3N3"/>
<dbReference type="InterPro" id="IPR029052">
    <property type="entry name" value="Metallo-depent_PP-like"/>
</dbReference>
<protein>
    <submittedName>
        <fullName evidence="2">Metallophosphoesterase</fullName>
    </submittedName>
</protein>